<dbReference type="EMBL" id="JAMKFB020000013">
    <property type="protein sequence ID" value="KAL0177001.1"/>
    <property type="molecule type" value="Genomic_DNA"/>
</dbReference>
<evidence type="ECO:0000313" key="1">
    <source>
        <dbReference type="EMBL" id="KAL0177001.1"/>
    </source>
</evidence>
<accession>A0ABD0PWK3</accession>
<gene>
    <name evidence="1" type="ORF">M9458_025895</name>
</gene>
<evidence type="ECO:0000313" key="2">
    <source>
        <dbReference type="Proteomes" id="UP001529510"/>
    </source>
</evidence>
<organism evidence="1 2">
    <name type="scientific">Cirrhinus mrigala</name>
    <name type="common">Mrigala</name>
    <dbReference type="NCBI Taxonomy" id="683832"/>
    <lineage>
        <taxon>Eukaryota</taxon>
        <taxon>Metazoa</taxon>
        <taxon>Chordata</taxon>
        <taxon>Craniata</taxon>
        <taxon>Vertebrata</taxon>
        <taxon>Euteleostomi</taxon>
        <taxon>Actinopterygii</taxon>
        <taxon>Neopterygii</taxon>
        <taxon>Teleostei</taxon>
        <taxon>Ostariophysi</taxon>
        <taxon>Cypriniformes</taxon>
        <taxon>Cyprinidae</taxon>
        <taxon>Labeoninae</taxon>
        <taxon>Labeonini</taxon>
        <taxon>Cirrhinus</taxon>
    </lineage>
</organism>
<comment type="caution">
    <text evidence="1">The sequence shown here is derived from an EMBL/GenBank/DDBJ whole genome shotgun (WGS) entry which is preliminary data.</text>
</comment>
<keyword evidence="2" id="KW-1185">Reference proteome</keyword>
<dbReference type="AlphaFoldDB" id="A0ABD0PWK3"/>
<reference evidence="1 2" key="1">
    <citation type="submission" date="2024-05" db="EMBL/GenBank/DDBJ databases">
        <title>Genome sequencing and assembly of Indian major carp, Cirrhinus mrigala (Hamilton, 1822).</title>
        <authorList>
            <person name="Mohindra V."/>
            <person name="Chowdhury L.M."/>
            <person name="Lal K."/>
            <person name="Jena J.K."/>
        </authorList>
    </citation>
    <scope>NUCLEOTIDE SEQUENCE [LARGE SCALE GENOMIC DNA]</scope>
    <source>
        <strain evidence="1">CM1030</strain>
        <tissue evidence="1">Blood</tissue>
    </source>
</reference>
<protein>
    <submittedName>
        <fullName evidence="1">Uncharacterized protein</fullName>
    </submittedName>
</protein>
<dbReference type="Proteomes" id="UP001529510">
    <property type="component" value="Unassembled WGS sequence"/>
</dbReference>
<name>A0ABD0PWK3_CIRMR</name>
<proteinExistence type="predicted"/>
<feature type="non-terminal residue" evidence="1">
    <location>
        <position position="85"/>
    </location>
</feature>
<sequence length="85" mass="9053">MAAVLAQAAESTGLEYVAPPSPKRSQLDGWFLGLKRVHQPPSAPVPFFPEVHEELTKSWKGPFLSHTHFAGASTLTTLDGGAARG</sequence>